<dbReference type="PANTHER" id="PTHR31562">
    <property type="entry name" value="PROTEIN CBG18972"/>
    <property type="match status" value="1"/>
</dbReference>
<proteinExistence type="predicted"/>
<dbReference type="SUPFAM" id="SSF53448">
    <property type="entry name" value="Nucleotide-diphospho-sugar transferases"/>
    <property type="match status" value="1"/>
</dbReference>
<dbReference type="Gene3D" id="3.90.550.10">
    <property type="entry name" value="Spore Coat Polysaccharide Biosynthesis Protein SpsA, Chain A"/>
    <property type="match status" value="1"/>
</dbReference>
<reference evidence="1" key="1">
    <citation type="submission" date="2023-07" db="EMBL/GenBank/DDBJ databases">
        <authorList>
            <consortium name="CYATHOMIX"/>
        </authorList>
    </citation>
    <scope>NUCLEOTIDE SEQUENCE</scope>
    <source>
        <strain evidence="1">N/A</strain>
    </source>
</reference>
<dbReference type="InterPro" id="IPR004988">
    <property type="entry name" value="DUF273"/>
</dbReference>
<evidence type="ECO:0000313" key="1">
    <source>
        <dbReference type="EMBL" id="CAJ0609423.1"/>
    </source>
</evidence>
<accession>A0AA36MH45</accession>
<gene>
    <name evidence="1" type="ORF">CYNAS_LOCUS21406</name>
</gene>
<sequence>MRIRSAARPCMAVILILLLVLVIVQHRRPSRTRAFSGSNAGLSEEEMDLLDSIKFEDLENILPSSVKHKTAILVVIEVETRPAFYGHALTSVACYARAQNYEFRILFPTNFSKECRHKDVYLRRHCVVAHILPQYHTILYIDADMGVVNPKKRIEEYMDNDAEIIFFDRFYNWEVAAGSYIVRNTQWTQKFLKDLADYERRLPRQYHGTDNGALHALLGEVLFGEDRKSELNFCLRIYYNLLIPEDLFTFEACIRQMLGMNNKWGKIKILKKGTAWVRDNWMTNTKWSPERDFMMHNWKITQLRKYMGSDLPLMLHGPSKGEWFLPFLGMFRLDLCTPGNLTWNYDPNLIETTAKIERKLQYLYDRIERDRIKSLARMIEYL</sequence>
<organism evidence="1 2">
    <name type="scientific">Cylicocyclus nassatus</name>
    <name type="common">Nematode worm</name>
    <dbReference type="NCBI Taxonomy" id="53992"/>
    <lineage>
        <taxon>Eukaryota</taxon>
        <taxon>Metazoa</taxon>
        <taxon>Ecdysozoa</taxon>
        <taxon>Nematoda</taxon>
        <taxon>Chromadorea</taxon>
        <taxon>Rhabditida</taxon>
        <taxon>Rhabditina</taxon>
        <taxon>Rhabditomorpha</taxon>
        <taxon>Strongyloidea</taxon>
        <taxon>Strongylidae</taxon>
        <taxon>Cylicocyclus</taxon>
    </lineage>
</organism>
<dbReference type="Proteomes" id="UP001176961">
    <property type="component" value="Unassembled WGS sequence"/>
</dbReference>
<dbReference type="PANTHER" id="PTHR31562:SF9">
    <property type="entry name" value="GLYCOSYLTRANSFERASE FAMILY 8 PROTEIN"/>
    <property type="match status" value="1"/>
</dbReference>
<name>A0AA36MH45_CYLNA</name>
<protein>
    <submittedName>
        <fullName evidence="1">Uncharacterized protein</fullName>
    </submittedName>
</protein>
<dbReference type="InterPro" id="IPR029044">
    <property type="entry name" value="Nucleotide-diphossugar_trans"/>
</dbReference>
<comment type="caution">
    <text evidence="1">The sequence shown here is derived from an EMBL/GenBank/DDBJ whole genome shotgun (WGS) entry which is preliminary data.</text>
</comment>
<dbReference type="AlphaFoldDB" id="A0AA36MH45"/>
<evidence type="ECO:0000313" key="2">
    <source>
        <dbReference type="Proteomes" id="UP001176961"/>
    </source>
</evidence>
<keyword evidence="2" id="KW-1185">Reference proteome</keyword>
<dbReference type="Pfam" id="PF03314">
    <property type="entry name" value="DUF273"/>
    <property type="match status" value="1"/>
</dbReference>
<dbReference type="EMBL" id="CATQJL010000326">
    <property type="protein sequence ID" value="CAJ0609423.1"/>
    <property type="molecule type" value="Genomic_DNA"/>
</dbReference>